<organism evidence="1">
    <name type="scientific">marine sediment metagenome</name>
    <dbReference type="NCBI Taxonomy" id="412755"/>
    <lineage>
        <taxon>unclassified sequences</taxon>
        <taxon>metagenomes</taxon>
        <taxon>ecological metagenomes</taxon>
    </lineage>
</organism>
<dbReference type="AlphaFoldDB" id="A0A0F8ZQM9"/>
<comment type="caution">
    <text evidence="1">The sequence shown here is derived from an EMBL/GenBank/DDBJ whole genome shotgun (WGS) entry which is preliminary data.</text>
</comment>
<evidence type="ECO:0000313" key="1">
    <source>
        <dbReference type="EMBL" id="KKK96182.1"/>
    </source>
</evidence>
<dbReference type="EMBL" id="LAZR01046590">
    <property type="protein sequence ID" value="KKK96182.1"/>
    <property type="molecule type" value="Genomic_DNA"/>
</dbReference>
<protein>
    <submittedName>
        <fullName evidence="1">Uncharacterized protein</fullName>
    </submittedName>
</protein>
<proteinExistence type="predicted"/>
<name>A0A0F8ZQM9_9ZZZZ</name>
<accession>A0A0F8ZQM9</accession>
<sequence>MKRPWNSKTLWVAAIAFIAVLAQEITGEEVIDTGTQAIIISAVAFVLRLVTKEQLDWSL</sequence>
<reference evidence="1" key="1">
    <citation type="journal article" date="2015" name="Nature">
        <title>Complex archaea that bridge the gap between prokaryotes and eukaryotes.</title>
        <authorList>
            <person name="Spang A."/>
            <person name="Saw J.H."/>
            <person name="Jorgensen S.L."/>
            <person name="Zaremba-Niedzwiedzka K."/>
            <person name="Martijn J."/>
            <person name="Lind A.E."/>
            <person name="van Eijk R."/>
            <person name="Schleper C."/>
            <person name="Guy L."/>
            <person name="Ettema T.J."/>
        </authorList>
    </citation>
    <scope>NUCLEOTIDE SEQUENCE</scope>
</reference>
<gene>
    <name evidence="1" type="ORF">LCGC14_2665330</name>
</gene>